<dbReference type="SUPFAM" id="SSF64182">
    <property type="entry name" value="DHH phosphoesterases"/>
    <property type="match status" value="1"/>
</dbReference>
<dbReference type="InterPro" id="IPR051673">
    <property type="entry name" value="SSDNA_exonuclease_RecJ"/>
</dbReference>
<dbReference type="EMBL" id="LPXN01000127">
    <property type="protein sequence ID" value="KZD05819.1"/>
    <property type="molecule type" value="Genomic_DNA"/>
</dbReference>
<comment type="similarity">
    <text evidence="1">Belongs to the RecJ family.</text>
</comment>
<dbReference type="STRING" id="580166.AUP43_02585"/>
<keyword evidence="10" id="KW-1185">Reference proteome</keyword>
<dbReference type="GO" id="GO:0008409">
    <property type="term" value="F:5'-3' exonuclease activity"/>
    <property type="evidence" value="ECO:0007669"/>
    <property type="project" value="InterPro"/>
</dbReference>
<dbReference type="Pfam" id="PF02272">
    <property type="entry name" value="DHHA1"/>
    <property type="match status" value="1"/>
</dbReference>
<dbReference type="GO" id="GO:0006310">
    <property type="term" value="P:DNA recombination"/>
    <property type="evidence" value="ECO:0007669"/>
    <property type="project" value="InterPro"/>
</dbReference>
<dbReference type="InterPro" id="IPR004610">
    <property type="entry name" value="RecJ"/>
</dbReference>
<dbReference type="InterPro" id="IPR001667">
    <property type="entry name" value="DDH_dom"/>
</dbReference>
<dbReference type="InterPro" id="IPR003156">
    <property type="entry name" value="DHHA1_dom"/>
</dbReference>
<keyword evidence="4" id="KW-0378">Hydrolase</keyword>
<evidence type="ECO:0000313" key="10">
    <source>
        <dbReference type="Proteomes" id="UP000076400"/>
    </source>
</evidence>
<evidence type="ECO:0000256" key="2">
    <source>
        <dbReference type="ARBA" id="ARBA00019841"/>
    </source>
</evidence>
<dbReference type="Pfam" id="PF01368">
    <property type="entry name" value="DHH"/>
    <property type="match status" value="1"/>
</dbReference>
<protein>
    <recommendedName>
        <fullName evidence="2">Single-stranded-DNA-specific exonuclease RecJ</fullName>
    </recommendedName>
</protein>
<dbReference type="Gene3D" id="3.10.310.30">
    <property type="match status" value="1"/>
</dbReference>
<dbReference type="OrthoDB" id="9809852at2"/>
<evidence type="ECO:0000256" key="3">
    <source>
        <dbReference type="ARBA" id="ARBA00022722"/>
    </source>
</evidence>
<organism evidence="9 10">
    <name type="scientific">Oceanibaculum pacificum</name>
    <dbReference type="NCBI Taxonomy" id="580166"/>
    <lineage>
        <taxon>Bacteria</taxon>
        <taxon>Pseudomonadati</taxon>
        <taxon>Pseudomonadota</taxon>
        <taxon>Alphaproteobacteria</taxon>
        <taxon>Rhodospirillales</taxon>
        <taxon>Oceanibaculaceae</taxon>
        <taxon>Oceanibaculum</taxon>
    </lineage>
</organism>
<accession>A0A154VX88</accession>
<keyword evidence="3" id="KW-0540">Nuclease</keyword>
<sequence length="598" mass="62857">MSGDPAAFLNVDRSLTGRRWISRGQGVADGETDRAGLALAQRLGLPDVLCRVLASRGVDLDAADGFLNPTLRAALPDPSHLKDMDAAAARIARAVRDGETIAIFGDYDVDGATSTALLHRFLGAVGGKPRVYIPDRMVEGYGPNAPALLALKREGASLCITVDCGITAFAPLEAAMAAGLEMLVIDHHVAEPTLPRAVAVVNPNRLDESSPHGTLAAVGVAFLLVVAVNRTLRQAGWYAARPEPDLLQWLDMVALGTVCDVVPLTGLNRCLVAQGLKVMAQRRNAGMAALADIARLDEAPTAYHLGFLMGPRVNAGGRVGRADLGTRLLSTDDPAEAAALAQELDRYNTERKQIELAVQDQALAQVEHHADGPLLVAVGQGWHPGVIGIVAGRLKERFHRPALVIALDEAGIGKGSGRSIAGFALGPAVIAAHQAGLLINGGGHAMAAGFTVEREKLPAFRDFIAERAAQWLADGGQAVPVLSIDGALRPGGATLDLLELLGRVGPFGVGNPEPRFVFPAARIVAADVVGESHVRCQIADSDGRRLKAIAFRALETPLGQGLLQARSAPLHIAGHLRIDRWQGAEKVQLLIDDAAIAF</sequence>
<dbReference type="Pfam" id="PF17768">
    <property type="entry name" value="RecJ_OB"/>
    <property type="match status" value="1"/>
</dbReference>
<gene>
    <name evidence="9" type="ORF">AUP43_02585</name>
</gene>
<evidence type="ECO:0000259" key="7">
    <source>
        <dbReference type="Pfam" id="PF02272"/>
    </source>
</evidence>
<dbReference type="Proteomes" id="UP000076400">
    <property type="component" value="Unassembled WGS sequence"/>
</dbReference>
<feature type="domain" description="DDH" evidence="6">
    <location>
        <begin position="101"/>
        <end position="257"/>
    </location>
</feature>
<evidence type="ECO:0000256" key="5">
    <source>
        <dbReference type="ARBA" id="ARBA00022839"/>
    </source>
</evidence>
<dbReference type="InterPro" id="IPR038763">
    <property type="entry name" value="DHH_sf"/>
</dbReference>
<dbReference type="GO" id="GO:0006281">
    <property type="term" value="P:DNA repair"/>
    <property type="evidence" value="ECO:0007669"/>
    <property type="project" value="InterPro"/>
</dbReference>
<dbReference type="RefSeq" id="WP_067557851.1">
    <property type="nucleotide sequence ID" value="NZ_LPXN01000127.1"/>
</dbReference>
<keyword evidence="5 9" id="KW-0269">Exonuclease</keyword>
<feature type="domain" description="RecJ OB" evidence="8">
    <location>
        <begin position="484"/>
        <end position="593"/>
    </location>
</feature>
<reference evidence="9 10" key="1">
    <citation type="submission" date="2015-12" db="EMBL/GenBank/DDBJ databases">
        <title>Genome sequence of Oceanibaculum pacificum MCCC 1A02656.</title>
        <authorList>
            <person name="Lu L."/>
            <person name="Lai Q."/>
            <person name="Shao Z."/>
            <person name="Qian P."/>
        </authorList>
    </citation>
    <scope>NUCLEOTIDE SEQUENCE [LARGE SCALE GENOMIC DNA]</scope>
    <source>
        <strain evidence="9 10">MCCC 1A02656</strain>
    </source>
</reference>
<evidence type="ECO:0000259" key="6">
    <source>
        <dbReference type="Pfam" id="PF01368"/>
    </source>
</evidence>
<dbReference type="PANTHER" id="PTHR30255:SF2">
    <property type="entry name" value="SINGLE-STRANDED-DNA-SPECIFIC EXONUCLEASE RECJ"/>
    <property type="match status" value="1"/>
</dbReference>
<dbReference type="PANTHER" id="PTHR30255">
    <property type="entry name" value="SINGLE-STRANDED-DNA-SPECIFIC EXONUCLEASE RECJ"/>
    <property type="match status" value="1"/>
</dbReference>
<dbReference type="Gene3D" id="3.90.1640.30">
    <property type="match status" value="1"/>
</dbReference>
<evidence type="ECO:0000259" key="8">
    <source>
        <dbReference type="Pfam" id="PF17768"/>
    </source>
</evidence>
<evidence type="ECO:0000256" key="4">
    <source>
        <dbReference type="ARBA" id="ARBA00022801"/>
    </source>
</evidence>
<dbReference type="AlphaFoldDB" id="A0A154VX88"/>
<dbReference type="NCBIfam" id="TIGR00644">
    <property type="entry name" value="recJ"/>
    <property type="match status" value="1"/>
</dbReference>
<proteinExistence type="inferred from homology"/>
<feature type="domain" description="DHHA1" evidence="7">
    <location>
        <begin position="372"/>
        <end position="468"/>
    </location>
</feature>
<evidence type="ECO:0000256" key="1">
    <source>
        <dbReference type="ARBA" id="ARBA00005915"/>
    </source>
</evidence>
<evidence type="ECO:0000313" key="9">
    <source>
        <dbReference type="EMBL" id="KZD05819.1"/>
    </source>
</evidence>
<dbReference type="InterPro" id="IPR041122">
    <property type="entry name" value="RecJ_OB"/>
</dbReference>
<comment type="caution">
    <text evidence="9">The sequence shown here is derived from an EMBL/GenBank/DDBJ whole genome shotgun (WGS) entry which is preliminary data.</text>
</comment>
<dbReference type="GO" id="GO:0003676">
    <property type="term" value="F:nucleic acid binding"/>
    <property type="evidence" value="ECO:0007669"/>
    <property type="project" value="InterPro"/>
</dbReference>
<name>A0A154VX88_9PROT</name>